<keyword evidence="1" id="KW-0812">Transmembrane</keyword>
<reference evidence="3" key="1">
    <citation type="submission" date="2016-10" db="EMBL/GenBank/DDBJ databases">
        <authorList>
            <person name="Varghese N."/>
            <person name="Submissions S."/>
        </authorList>
    </citation>
    <scope>NUCLEOTIDE SEQUENCE [LARGE SCALE GENOMIC DNA]</scope>
    <source>
        <strain evidence="3">BS3782</strain>
    </source>
</reference>
<protein>
    <submittedName>
        <fullName evidence="2">Uncharacterized protein</fullName>
    </submittedName>
</protein>
<name>A0A1H2C1U7_9PSED</name>
<dbReference type="EMBL" id="LT629746">
    <property type="protein sequence ID" value="SDT64292.1"/>
    <property type="molecule type" value="Genomic_DNA"/>
</dbReference>
<organism evidence="2 3">
    <name type="scientific">Pseudomonas lini</name>
    <dbReference type="NCBI Taxonomy" id="163011"/>
    <lineage>
        <taxon>Bacteria</taxon>
        <taxon>Pseudomonadati</taxon>
        <taxon>Pseudomonadota</taxon>
        <taxon>Gammaproteobacteria</taxon>
        <taxon>Pseudomonadales</taxon>
        <taxon>Pseudomonadaceae</taxon>
        <taxon>Pseudomonas</taxon>
    </lineage>
</organism>
<keyword evidence="1" id="KW-0472">Membrane</keyword>
<evidence type="ECO:0000313" key="3">
    <source>
        <dbReference type="Proteomes" id="UP000182814"/>
    </source>
</evidence>
<feature type="transmembrane region" description="Helical" evidence="1">
    <location>
        <begin position="33"/>
        <end position="55"/>
    </location>
</feature>
<keyword evidence="1" id="KW-1133">Transmembrane helix</keyword>
<proteinExistence type="predicted"/>
<evidence type="ECO:0000313" key="2">
    <source>
        <dbReference type="EMBL" id="SDT64292.1"/>
    </source>
</evidence>
<gene>
    <name evidence="2" type="ORF">SAMN04490191_5809</name>
</gene>
<sequence>MTVVIVAAGMAVTGAAGTAGTEAAGTMTIEATIGRIIGAVGAITVMAIGMADATTGKPLNKKRRMKRRFFCA</sequence>
<dbReference type="AlphaFoldDB" id="A0A1H2C1U7"/>
<dbReference type="Proteomes" id="UP000182814">
    <property type="component" value="Chromosome I"/>
</dbReference>
<keyword evidence="3" id="KW-1185">Reference proteome</keyword>
<accession>A0A1H2C1U7</accession>
<evidence type="ECO:0000256" key="1">
    <source>
        <dbReference type="SAM" id="Phobius"/>
    </source>
</evidence>